<proteinExistence type="predicted"/>
<dbReference type="Proteomes" id="UP000006319">
    <property type="component" value="Unassembled WGS sequence"/>
</dbReference>
<evidence type="ECO:0000313" key="2">
    <source>
        <dbReference type="EMBL" id="GAB69628.1"/>
    </source>
</evidence>
<evidence type="ECO:0000256" key="1">
    <source>
        <dbReference type="SAM" id="MobiDB-lite"/>
    </source>
</evidence>
<evidence type="ECO:0008006" key="4">
    <source>
        <dbReference type="Google" id="ProtNLM"/>
    </source>
</evidence>
<organism evidence="2 3">
    <name type="scientific">Plasmodium cynomolgi (strain B)</name>
    <dbReference type="NCBI Taxonomy" id="1120755"/>
    <lineage>
        <taxon>Eukaryota</taxon>
        <taxon>Sar</taxon>
        <taxon>Alveolata</taxon>
        <taxon>Apicomplexa</taxon>
        <taxon>Aconoidasida</taxon>
        <taxon>Haemosporida</taxon>
        <taxon>Plasmodiidae</taxon>
        <taxon>Plasmodium</taxon>
        <taxon>Plasmodium (Plasmodium)</taxon>
    </lineage>
</organism>
<protein>
    <recommendedName>
        <fullName evidence="4">Methyltransferase</fullName>
    </recommendedName>
</protein>
<dbReference type="EMBL" id="DF157459">
    <property type="protein sequence ID" value="GAB69628.1"/>
    <property type="molecule type" value="Genomic_DNA"/>
</dbReference>
<accession>K6UNM4</accession>
<dbReference type="GeneID" id="14696170"/>
<reference evidence="2 3" key="1">
    <citation type="journal article" date="2012" name="Nat. Genet.">
        <title>Plasmodium cynomolgi genome sequences provide insight into Plasmodium vivax and the monkey malaria clade.</title>
        <authorList>
            <person name="Tachibana S."/>
            <person name="Sullivan S.A."/>
            <person name="Kawai S."/>
            <person name="Nakamura S."/>
            <person name="Kim H.R."/>
            <person name="Goto N."/>
            <person name="Arisue N."/>
            <person name="Palacpac N.M.Q."/>
            <person name="Honma H."/>
            <person name="Yagi M."/>
            <person name="Tougan T."/>
            <person name="Katakai Y."/>
            <person name="Kaneko O."/>
            <person name="Mita T."/>
            <person name="Kita K."/>
            <person name="Yasutomi Y."/>
            <person name="Sutton P.L."/>
            <person name="Shakhbatyan R."/>
            <person name="Horii T."/>
            <person name="Yasunaga T."/>
            <person name="Barnwell J.W."/>
            <person name="Escalante A.A."/>
            <person name="Carlton J.M."/>
            <person name="Tanabe K."/>
        </authorList>
    </citation>
    <scope>NUCLEOTIDE SEQUENCE [LARGE SCALE GENOMIC DNA]</scope>
    <source>
        <strain evidence="2 3">B</strain>
    </source>
</reference>
<sequence>MSNVLDERDGSAVSGMNGVTNRGGSTPNSHNDTAFRTNLEDGKIIQECTHQVLMNEKARVKNGESEEEDIIRIREIGLNNKVVLELGAGIGLASILLFTHVNIVHNGTNQGANQVVITDVNLYTLSNISHNVLLNEELFGHLDSAWSKVKI</sequence>
<dbReference type="InterPro" id="IPR029063">
    <property type="entry name" value="SAM-dependent_MTases_sf"/>
</dbReference>
<dbReference type="RefSeq" id="XP_004227846.1">
    <property type="nucleotide sequence ID" value="XM_004227798.1"/>
</dbReference>
<dbReference type="AlphaFoldDB" id="K6UNM4"/>
<dbReference type="KEGG" id="pcy:PCYB_003770"/>
<evidence type="ECO:0000313" key="3">
    <source>
        <dbReference type="Proteomes" id="UP000006319"/>
    </source>
</evidence>
<dbReference type="OrthoDB" id="46564at2759"/>
<keyword evidence="3" id="KW-1185">Reference proteome</keyword>
<dbReference type="Gene3D" id="3.40.50.150">
    <property type="entry name" value="Vaccinia Virus protein VP39"/>
    <property type="match status" value="1"/>
</dbReference>
<name>K6UNM4_PLACD</name>
<feature type="compositionally biased region" description="Basic and acidic residues" evidence="1">
    <location>
        <begin position="1"/>
        <end position="10"/>
    </location>
</feature>
<feature type="region of interest" description="Disordered" evidence="1">
    <location>
        <begin position="1"/>
        <end position="33"/>
    </location>
</feature>
<dbReference type="VEuPathDB" id="PlasmoDB:PCYB_003770"/>
<dbReference type="SUPFAM" id="SSF53335">
    <property type="entry name" value="S-adenosyl-L-methionine-dependent methyltransferases"/>
    <property type="match status" value="1"/>
</dbReference>
<gene>
    <name evidence="2" type="ORF">PCYB_003770</name>
</gene>
<dbReference type="PhylomeDB" id="K6UNM4"/>
<feature type="compositionally biased region" description="Polar residues" evidence="1">
    <location>
        <begin position="17"/>
        <end position="33"/>
    </location>
</feature>